<proteinExistence type="inferred from homology"/>
<dbReference type="EMBL" id="QMFB01000014">
    <property type="protein sequence ID" value="RAV18904.1"/>
    <property type="molecule type" value="Genomic_DNA"/>
</dbReference>
<evidence type="ECO:0000313" key="9">
    <source>
        <dbReference type="EMBL" id="RAV18904.1"/>
    </source>
</evidence>
<dbReference type="GO" id="GO:0055085">
    <property type="term" value="P:transmembrane transport"/>
    <property type="evidence" value="ECO:0007669"/>
    <property type="project" value="InterPro"/>
</dbReference>
<evidence type="ECO:0000256" key="4">
    <source>
        <dbReference type="ARBA" id="ARBA00022692"/>
    </source>
</evidence>
<dbReference type="PANTHER" id="PTHR43744:SF9">
    <property type="entry name" value="POLYGALACTURONAN_RHAMNOGALACTURONAN TRANSPORT SYSTEM PERMEASE PROTEIN YTCP"/>
    <property type="match status" value="1"/>
</dbReference>
<dbReference type="Pfam" id="PF00528">
    <property type="entry name" value="BPD_transp_1"/>
    <property type="match status" value="1"/>
</dbReference>
<dbReference type="Proteomes" id="UP000250369">
    <property type="component" value="Unassembled WGS sequence"/>
</dbReference>
<evidence type="ECO:0000256" key="6">
    <source>
        <dbReference type="ARBA" id="ARBA00023136"/>
    </source>
</evidence>
<sequence>MVRRRNMRISIGGKIFNVFNVALMMLLCVVFLFPYLNQLAISLNDGRDTAFGGITVYPRAFTLQNYKTVFSNDSFNTALMISVLRVIIGTITGVVLTTATAYALTKRDLPARTFFITLLLIPTFIDGGLIPTFILYRYLDLINHFWVYIIPGLFSFYNMIIIRTYLNTIPASLEESAVLDGANSLQILTRIYLPLAKPVIATVSLWLAVAHWNDWVTSLMFVQSKDLHTLQFVLYRVLKESELIMQMAVEQSMQGGTIDQNAPSVTPEAVKAATLIVSTLPILIVYPFLQKYFVKGVMLGAIKE</sequence>
<keyword evidence="10" id="KW-1185">Reference proteome</keyword>
<feature type="transmembrane region" description="Helical" evidence="7">
    <location>
        <begin position="187"/>
        <end position="209"/>
    </location>
</feature>
<comment type="caution">
    <text evidence="9">The sequence shown here is derived from an EMBL/GenBank/DDBJ whole genome shotgun (WGS) entry which is preliminary data.</text>
</comment>
<dbReference type="CDD" id="cd06261">
    <property type="entry name" value="TM_PBP2"/>
    <property type="match status" value="1"/>
</dbReference>
<evidence type="ECO:0000256" key="7">
    <source>
        <dbReference type="RuleBase" id="RU363032"/>
    </source>
</evidence>
<dbReference type="InterPro" id="IPR035906">
    <property type="entry name" value="MetI-like_sf"/>
</dbReference>
<comment type="subcellular location">
    <subcellularLocation>
        <location evidence="1 7">Cell membrane</location>
        <topology evidence="1 7">Multi-pass membrane protein</topology>
    </subcellularLocation>
</comment>
<evidence type="ECO:0000259" key="8">
    <source>
        <dbReference type="PROSITE" id="PS50928"/>
    </source>
</evidence>
<reference evidence="9 10" key="1">
    <citation type="journal article" date="2009" name="Int. J. Syst. Evol. Microbiol.">
        <title>Paenibacillus contaminans sp. nov., isolated from a contaminated laboratory plate.</title>
        <authorList>
            <person name="Chou J.H."/>
            <person name="Lee J.H."/>
            <person name="Lin M.C."/>
            <person name="Chang P.S."/>
            <person name="Arun A.B."/>
            <person name="Young C.C."/>
            <person name="Chen W.M."/>
        </authorList>
    </citation>
    <scope>NUCLEOTIDE SEQUENCE [LARGE SCALE GENOMIC DNA]</scope>
    <source>
        <strain evidence="9 10">CKOBP-6</strain>
    </source>
</reference>
<organism evidence="9 10">
    <name type="scientific">Paenibacillus contaminans</name>
    <dbReference type="NCBI Taxonomy" id="450362"/>
    <lineage>
        <taxon>Bacteria</taxon>
        <taxon>Bacillati</taxon>
        <taxon>Bacillota</taxon>
        <taxon>Bacilli</taxon>
        <taxon>Bacillales</taxon>
        <taxon>Paenibacillaceae</taxon>
        <taxon>Paenibacillus</taxon>
    </lineage>
</organism>
<dbReference type="PANTHER" id="PTHR43744">
    <property type="entry name" value="ABC TRANSPORTER PERMEASE PROTEIN MG189-RELATED-RELATED"/>
    <property type="match status" value="1"/>
</dbReference>
<feature type="transmembrane region" description="Helical" evidence="7">
    <location>
        <begin position="269"/>
        <end position="289"/>
    </location>
</feature>
<evidence type="ECO:0000256" key="3">
    <source>
        <dbReference type="ARBA" id="ARBA00022475"/>
    </source>
</evidence>
<protein>
    <submittedName>
        <fullName evidence="9">Carbohydrate ABC transporter permease</fullName>
    </submittedName>
</protein>
<evidence type="ECO:0000256" key="5">
    <source>
        <dbReference type="ARBA" id="ARBA00022989"/>
    </source>
</evidence>
<dbReference type="Gene3D" id="1.10.3720.10">
    <property type="entry name" value="MetI-like"/>
    <property type="match status" value="1"/>
</dbReference>
<keyword evidence="2 7" id="KW-0813">Transport</keyword>
<evidence type="ECO:0000256" key="1">
    <source>
        <dbReference type="ARBA" id="ARBA00004651"/>
    </source>
</evidence>
<dbReference type="AlphaFoldDB" id="A0A329MGB5"/>
<gene>
    <name evidence="9" type="ORF">DQG23_22370</name>
</gene>
<keyword evidence="3" id="KW-1003">Cell membrane</keyword>
<feature type="transmembrane region" description="Helical" evidence="7">
    <location>
        <begin position="114"/>
        <end position="139"/>
    </location>
</feature>
<comment type="similarity">
    <text evidence="7">Belongs to the binding-protein-dependent transport system permease family.</text>
</comment>
<evidence type="ECO:0000256" key="2">
    <source>
        <dbReference type="ARBA" id="ARBA00022448"/>
    </source>
</evidence>
<dbReference type="SUPFAM" id="SSF161098">
    <property type="entry name" value="MetI-like"/>
    <property type="match status" value="1"/>
</dbReference>
<accession>A0A329MGB5</accession>
<feature type="transmembrane region" description="Helical" evidence="7">
    <location>
        <begin position="15"/>
        <end position="36"/>
    </location>
</feature>
<feature type="domain" description="ABC transmembrane type-1" evidence="8">
    <location>
        <begin position="75"/>
        <end position="289"/>
    </location>
</feature>
<evidence type="ECO:0000313" key="10">
    <source>
        <dbReference type="Proteomes" id="UP000250369"/>
    </source>
</evidence>
<keyword evidence="6 7" id="KW-0472">Membrane</keyword>
<dbReference type="PROSITE" id="PS50928">
    <property type="entry name" value="ABC_TM1"/>
    <property type="match status" value="1"/>
</dbReference>
<name>A0A329MGB5_9BACL</name>
<feature type="transmembrane region" description="Helical" evidence="7">
    <location>
        <begin position="145"/>
        <end position="166"/>
    </location>
</feature>
<keyword evidence="4 7" id="KW-0812">Transmembrane</keyword>
<feature type="transmembrane region" description="Helical" evidence="7">
    <location>
        <begin position="78"/>
        <end position="102"/>
    </location>
</feature>
<keyword evidence="5 7" id="KW-1133">Transmembrane helix</keyword>
<dbReference type="InterPro" id="IPR000515">
    <property type="entry name" value="MetI-like"/>
</dbReference>
<dbReference type="GO" id="GO:0005886">
    <property type="term" value="C:plasma membrane"/>
    <property type="evidence" value="ECO:0007669"/>
    <property type="project" value="UniProtKB-SubCell"/>
</dbReference>